<dbReference type="Gene3D" id="2.30.29.30">
    <property type="entry name" value="Pleckstrin-homology domain (PH domain)/Phosphotyrosine-binding domain (PTB)"/>
    <property type="match status" value="1"/>
</dbReference>
<dbReference type="AlphaFoldDB" id="N6T5C4"/>
<dbReference type="PANTHER" id="PTHR47666:SF1">
    <property type="entry name" value="PROTEIN VASCULAR ASSOCIATED DEATH 1, CHLOROPLASTIC"/>
    <property type="match status" value="1"/>
</dbReference>
<reference evidence="1" key="1">
    <citation type="journal article" date="2013" name="Genome Biol.">
        <title>Draft genome of the mountain pine beetle, Dendroctonus ponderosae Hopkins, a major forest pest.</title>
        <authorList>
            <person name="Keeling C.I."/>
            <person name="Yuen M.M."/>
            <person name="Liao N.Y."/>
            <person name="Docking T.R."/>
            <person name="Chan S.K."/>
            <person name="Taylor G.A."/>
            <person name="Palmquist D.L."/>
            <person name="Jackman S.D."/>
            <person name="Nguyen A."/>
            <person name="Li M."/>
            <person name="Henderson H."/>
            <person name="Janes J.K."/>
            <person name="Zhao Y."/>
            <person name="Pandoh P."/>
            <person name="Moore R."/>
            <person name="Sperling F.A."/>
            <person name="Huber D.P."/>
            <person name="Birol I."/>
            <person name="Jones S.J."/>
            <person name="Bohlmann J."/>
        </authorList>
    </citation>
    <scope>NUCLEOTIDE SEQUENCE</scope>
</reference>
<accession>N6T5C4</accession>
<dbReference type="EMBL" id="KB741014">
    <property type="protein sequence ID" value="ENN75394.1"/>
    <property type="molecule type" value="Genomic_DNA"/>
</dbReference>
<protein>
    <submittedName>
        <fullName evidence="1">Uncharacterized protein</fullName>
    </submittedName>
</protein>
<dbReference type="OrthoDB" id="17687at2759"/>
<name>N6T5C4_DENPD</name>
<organism evidence="1">
    <name type="scientific">Dendroctonus ponderosae</name>
    <name type="common">Mountain pine beetle</name>
    <dbReference type="NCBI Taxonomy" id="77166"/>
    <lineage>
        <taxon>Eukaryota</taxon>
        <taxon>Metazoa</taxon>
        <taxon>Ecdysozoa</taxon>
        <taxon>Arthropoda</taxon>
        <taxon>Hexapoda</taxon>
        <taxon>Insecta</taxon>
        <taxon>Pterygota</taxon>
        <taxon>Neoptera</taxon>
        <taxon>Endopterygota</taxon>
        <taxon>Coleoptera</taxon>
        <taxon>Polyphaga</taxon>
        <taxon>Cucujiformia</taxon>
        <taxon>Curculionidae</taxon>
        <taxon>Scolytinae</taxon>
        <taxon>Dendroctonus</taxon>
    </lineage>
</organism>
<evidence type="ECO:0000313" key="1">
    <source>
        <dbReference type="EMBL" id="ENN75394.1"/>
    </source>
</evidence>
<dbReference type="HOGENOM" id="CLU_1697335_0_0_1"/>
<sequence>MTKYEILKDWEWLFENVCETLHSFDNEDDITDFVNCKIEAVIAVNQEEVEDEDSNAFKVTSDKFQRLFGLPKDEKLVNYYSCRWSEVTELNKKNSMLFPDSIRIVTREKEYHFSMFLTKNETYTLMEQLVDLAVKRLIDDKKSYREDKELLNKLR</sequence>
<proteinExistence type="predicted"/>
<dbReference type="PANTHER" id="PTHR47666">
    <property type="entry name" value="PROTEIN VASCULAR ASSOCIATED DEATH 1, CHLOROPLASTIC"/>
    <property type="match status" value="1"/>
</dbReference>
<gene>
    <name evidence="1" type="ORF">YQE_07946</name>
</gene>
<feature type="non-terminal residue" evidence="1">
    <location>
        <position position="1"/>
    </location>
</feature>
<dbReference type="InterPro" id="IPR011993">
    <property type="entry name" value="PH-like_dom_sf"/>
</dbReference>